<accession>A0A0E9WLW1</accession>
<organism evidence="2">
    <name type="scientific">Anguilla anguilla</name>
    <name type="common">European freshwater eel</name>
    <name type="synonym">Muraena anguilla</name>
    <dbReference type="NCBI Taxonomy" id="7936"/>
    <lineage>
        <taxon>Eukaryota</taxon>
        <taxon>Metazoa</taxon>
        <taxon>Chordata</taxon>
        <taxon>Craniata</taxon>
        <taxon>Vertebrata</taxon>
        <taxon>Euteleostomi</taxon>
        <taxon>Actinopterygii</taxon>
        <taxon>Neopterygii</taxon>
        <taxon>Teleostei</taxon>
        <taxon>Anguilliformes</taxon>
        <taxon>Anguillidae</taxon>
        <taxon>Anguilla</taxon>
    </lineage>
</organism>
<evidence type="ECO:0000256" key="1">
    <source>
        <dbReference type="SAM" id="Phobius"/>
    </source>
</evidence>
<name>A0A0E9WLW1_ANGAN</name>
<keyword evidence="1" id="KW-1133">Transmembrane helix</keyword>
<dbReference type="AlphaFoldDB" id="A0A0E9WLW1"/>
<evidence type="ECO:0000313" key="2">
    <source>
        <dbReference type="EMBL" id="JAH90468.1"/>
    </source>
</evidence>
<dbReference type="EMBL" id="GBXM01018109">
    <property type="protein sequence ID" value="JAH90468.1"/>
    <property type="molecule type" value="Transcribed_RNA"/>
</dbReference>
<reference evidence="2" key="1">
    <citation type="submission" date="2014-11" db="EMBL/GenBank/DDBJ databases">
        <authorList>
            <person name="Amaro Gonzalez C."/>
        </authorList>
    </citation>
    <scope>NUCLEOTIDE SEQUENCE</scope>
</reference>
<sequence length="36" mass="4068">MSSTGDRHICQVLGEYRGFLALWVCLSCSLLTCYQL</sequence>
<proteinExistence type="predicted"/>
<keyword evidence="1" id="KW-0812">Transmembrane</keyword>
<keyword evidence="1" id="KW-0472">Membrane</keyword>
<feature type="transmembrane region" description="Helical" evidence="1">
    <location>
        <begin position="16"/>
        <end position="34"/>
    </location>
</feature>
<protein>
    <submittedName>
        <fullName evidence="2">Uncharacterized protein</fullName>
    </submittedName>
</protein>
<reference evidence="2" key="2">
    <citation type="journal article" date="2015" name="Fish Shellfish Immunol.">
        <title>Early steps in the European eel (Anguilla anguilla)-Vibrio vulnificus interaction in the gills: Role of the RtxA13 toxin.</title>
        <authorList>
            <person name="Callol A."/>
            <person name="Pajuelo D."/>
            <person name="Ebbesson L."/>
            <person name="Teles M."/>
            <person name="MacKenzie S."/>
            <person name="Amaro C."/>
        </authorList>
    </citation>
    <scope>NUCLEOTIDE SEQUENCE</scope>
</reference>